<reference evidence="4" key="1">
    <citation type="submission" date="2023-03" db="EMBL/GenBank/DDBJ databases">
        <title>Draft genome sequence of a Mycolicibacterium mageritense strain H4_3_1 isolated from a hybrid biological-inorganic system reactor.</title>
        <authorList>
            <person name="Feng X."/>
            <person name="Kazama D."/>
            <person name="Sato K."/>
            <person name="Kobayashi H."/>
        </authorList>
    </citation>
    <scope>NUCLEOTIDE SEQUENCE</scope>
    <source>
        <strain evidence="4">H4_3_1</strain>
    </source>
</reference>
<dbReference type="NCBIfam" id="NF005968">
    <property type="entry name" value="PRK08057.1-2"/>
    <property type="match status" value="1"/>
</dbReference>
<evidence type="ECO:0000313" key="4">
    <source>
        <dbReference type="EMBL" id="BDY32493.1"/>
    </source>
</evidence>
<dbReference type="NCBIfam" id="TIGR00715">
    <property type="entry name" value="precor6x_red"/>
    <property type="match status" value="1"/>
</dbReference>
<dbReference type="SUPFAM" id="SSF53822">
    <property type="entry name" value="Periplasmic binding protein-like I"/>
    <property type="match status" value="1"/>
</dbReference>
<proteinExistence type="predicted"/>
<dbReference type="PANTHER" id="PTHR36925">
    <property type="entry name" value="COBALT-PRECORRIN-6A REDUCTASE"/>
    <property type="match status" value="1"/>
</dbReference>
<dbReference type="Pfam" id="PF02571">
    <property type="entry name" value="CbiJ"/>
    <property type="match status" value="1"/>
</dbReference>
<dbReference type="Gene3D" id="3.40.50.2300">
    <property type="match status" value="1"/>
</dbReference>
<organism evidence="4 5">
    <name type="scientific">Mycolicibacterium mageritense</name>
    <name type="common">Mycobacterium mageritense</name>
    <dbReference type="NCBI Taxonomy" id="53462"/>
    <lineage>
        <taxon>Bacteria</taxon>
        <taxon>Bacillati</taxon>
        <taxon>Actinomycetota</taxon>
        <taxon>Actinomycetes</taxon>
        <taxon>Mycobacteriales</taxon>
        <taxon>Mycobacteriaceae</taxon>
        <taxon>Mycolicibacterium</taxon>
    </lineage>
</organism>
<evidence type="ECO:0000256" key="2">
    <source>
        <dbReference type="ARBA" id="ARBA00022573"/>
    </source>
</evidence>
<dbReference type="EMBL" id="AP027452">
    <property type="protein sequence ID" value="BDY32493.1"/>
    <property type="molecule type" value="Genomic_DNA"/>
</dbReference>
<dbReference type="AlphaFoldDB" id="A0AAI8TWX7"/>
<evidence type="ECO:0000256" key="3">
    <source>
        <dbReference type="ARBA" id="ARBA00023002"/>
    </source>
</evidence>
<gene>
    <name evidence="4" type="primary">cobK</name>
    <name evidence="4" type="ORF">hbim_06461</name>
</gene>
<evidence type="ECO:0000256" key="1">
    <source>
        <dbReference type="ARBA" id="ARBA00004953"/>
    </source>
</evidence>
<accession>A0AAI8TWX7</accession>
<keyword evidence="2" id="KW-0169">Cobalamin biosynthesis</keyword>
<protein>
    <submittedName>
        <fullName evidence="4">Precorrin-6A reductase</fullName>
        <ecNumber evidence="4">1.3.1.54</ecNumber>
    </submittedName>
</protein>
<comment type="pathway">
    <text evidence="1">Cofactor biosynthesis; adenosylcobalamin biosynthesis.</text>
</comment>
<evidence type="ECO:0000313" key="5">
    <source>
        <dbReference type="Proteomes" id="UP001241092"/>
    </source>
</evidence>
<dbReference type="Proteomes" id="UP001241092">
    <property type="component" value="Chromosome"/>
</dbReference>
<dbReference type="InterPro" id="IPR028082">
    <property type="entry name" value="Peripla_BP_I"/>
</dbReference>
<dbReference type="GO" id="GO:0016994">
    <property type="term" value="F:precorrin-6A reductase activity"/>
    <property type="evidence" value="ECO:0007669"/>
    <property type="project" value="UniProtKB-EC"/>
</dbReference>
<name>A0AAI8TWX7_MYCME</name>
<dbReference type="RefSeq" id="WP_073909849.1">
    <property type="nucleotide sequence ID" value="NZ_AP027452.1"/>
</dbReference>
<dbReference type="EC" id="1.3.1.54" evidence="4"/>
<dbReference type="InterPro" id="IPR003723">
    <property type="entry name" value="Precorrin-6x_reduct"/>
</dbReference>
<sequence length="248" mass="25700">MKLLLLGGTGEARALAAALHPDVEVISSLAGRVPDPALPVGAVRIGGFGGVDGMRQWLRAAAIDAVVDATHPFAATITAHAAQVCADLALPHLVLARPAWSPGSAVVVGSDVEAAETVADNRYSRVFLTTGRSGTRAFKDVDAWFLIRAVTAPDAATLPAHHELLLSRGPYHYEGELALLREHRIDALVTKNSGGAMTQPKLDAAATAGVPVIMVDRPPLPAGVQAVGTVAEAVDWVRRSAQGCPGRG</sequence>
<dbReference type="PROSITE" id="PS51014">
    <property type="entry name" value="COBK_CBIJ"/>
    <property type="match status" value="1"/>
</dbReference>
<dbReference type="GO" id="GO:0009236">
    <property type="term" value="P:cobalamin biosynthetic process"/>
    <property type="evidence" value="ECO:0007669"/>
    <property type="project" value="UniProtKB-KW"/>
</dbReference>
<dbReference type="PANTHER" id="PTHR36925:SF1">
    <property type="entry name" value="COBALT-PRECORRIN-6A REDUCTASE"/>
    <property type="match status" value="1"/>
</dbReference>
<keyword evidence="3 4" id="KW-0560">Oxidoreductase</keyword>